<evidence type="ECO:0000313" key="3">
    <source>
        <dbReference type="EMBL" id="QJH94838.1"/>
    </source>
</evidence>
<name>A0A6H1ZD74_9ZZZZ</name>
<accession>A0A6H1ZD74</accession>
<gene>
    <name evidence="2" type="ORF">TM448A00243_0053</name>
    <name evidence="3" type="ORF">TM448B00304_0017</name>
</gene>
<protein>
    <submittedName>
        <fullName evidence="2">Uncharacterized protein</fullName>
    </submittedName>
</protein>
<dbReference type="EMBL" id="MT144607">
    <property type="protein sequence ID" value="QJH94838.1"/>
    <property type="molecule type" value="Genomic_DNA"/>
</dbReference>
<evidence type="ECO:0000256" key="1">
    <source>
        <dbReference type="SAM" id="MobiDB-lite"/>
    </source>
</evidence>
<dbReference type="EMBL" id="MT143991">
    <property type="protein sequence ID" value="QJA45504.1"/>
    <property type="molecule type" value="Genomic_DNA"/>
</dbReference>
<feature type="region of interest" description="Disordered" evidence="1">
    <location>
        <begin position="202"/>
        <end position="230"/>
    </location>
</feature>
<feature type="compositionally biased region" description="Basic and acidic residues" evidence="1">
    <location>
        <begin position="348"/>
        <end position="369"/>
    </location>
</feature>
<organism evidence="2">
    <name type="scientific">viral metagenome</name>
    <dbReference type="NCBI Taxonomy" id="1070528"/>
    <lineage>
        <taxon>unclassified sequences</taxon>
        <taxon>metagenomes</taxon>
        <taxon>organismal metagenomes</taxon>
    </lineage>
</organism>
<proteinExistence type="predicted"/>
<feature type="region of interest" description="Disordered" evidence="1">
    <location>
        <begin position="341"/>
        <end position="369"/>
    </location>
</feature>
<sequence length="369" mass="42314">MMYSIQKERAMTETREQYQVTVCTPQMVMTTQDYAERRRAFDEFVSSQMKQDIDYGTIPHTQKPTLYKPGAEKIARMYGVRPQFTVEWQEADPQTGYMTIKYRCQLVLVGTDHVMAEGLGLCSSFEKKYRWRKEWWNATGNPPDNEGWEKTKGSKFFRNIPNPDLVDTWNTVDKMSQKRSLVAASLCISGASERFTQDMEDFMEEDQSPPQRKATKKKANGAPPRPWEPDVLKDKMLSAAEAKAMTDRYGGDPSQDQIGLLAGKLEEIWAGDKGAKQNRYELLGWITGRRSTKELGLPWVATLLKWLLQDKDPVTGDYLFTEFAPQEARLVYKRAMLDQGQQEMPLDESSKTPKQHLDDAFGNVEGRDA</sequence>
<reference evidence="2" key="1">
    <citation type="submission" date="2020-03" db="EMBL/GenBank/DDBJ databases">
        <title>The deep terrestrial virosphere.</title>
        <authorList>
            <person name="Holmfeldt K."/>
            <person name="Nilsson E."/>
            <person name="Simone D."/>
            <person name="Lopez-Fernandez M."/>
            <person name="Wu X."/>
            <person name="de Brujin I."/>
            <person name="Lundin D."/>
            <person name="Andersson A."/>
            <person name="Bertilsson S."/>
            <person name="Dopson M."/>
        </authorList>
    </citation>
    <scope>NUCLEOTIDE SEQUENCE</scope>
    <source>
        <strain evidence="2">TM448A00243</strain>
        <strain evidence="3">TM448B00304</strain>
    </source>
</reference>
<evidence type="ECO:0000313" key="2">
    <source>
        <dbReference type="EMBL" id="QJA45504.1"/>
    </source>
</evidence>
<dbReference type="AlphaFoldDB" id="A0A6H1ZD74"/>